<evidence type="ECO:0000313" key="1">
    <source>
        <dbReference type="EMBL" id="EDM03581.1"/>
    </source>
</evidence>
<feature type="non-terminal residue" evidence="1">
    <location>
        <position position="61"/>
    </location>
</feature>
<gene>
    <name evidence="1" type="ORF">rCG_61840</name>
</gene>
<name>A6HC26_RAT</name>
<proteinExistence type="predicted"/>
<accession>A6HC26</accession>
<sequence length="61" mass="7348">MDYLWRGRETKTLWGPLLIFQNSSPVSGYRFYFREEIRHQQRKMNICHLPCVVECQLGTSQ</sequence>
<dbReference type="AlphaFoldDB" id="A6HC26"/>
<dbReference type="Proteomes" id="UP000234681">
    <property type="component" value="Chromosome 6"/>
</dbReference>
<evidence type="ECO:0000313" key="2">
    <source>
        <dbReference type="Proteomes" id="UP000234681"/>
    </source>
</evidence>
<dbReference type="EMBL" id="CH473947">
    <property type="protein sequence ID" value="EDM03581.1"/>
    <property type="molecule type" value="Genomic_DNA"/>
</dbReference>
<reference evidence="2" key="1">
    <citation type="submission" date="2005-09" db="EMBL/GenBank/DDBJ databases">
        <authorList>
            <person name="Mural R.J."/>
            <person name="Li P.W."/>
            <person name="Adams M.D."/>
            <person name="Amanatides P.G."/>
            <person name="Baden-Tillson H."/>
            <person name="Barnstead M."/>
            <person name="Chin S.H."/>
            <person name="Dew I."/>
            <person name="Evans C.A."/>
            <person name="Ferriera S."/>
            <person name="Flanigan M."/>
            <person name="Fosler C."/>
            <person name="Glodek A."/>
            <person name="Gu Z."/>
            <person name="Holt R.A."/>
            <person name="Jennings D."/>
            <person name="Kraft C.L."/>
            <person name="Lu F."/>
            <person name="Nguyen T."/>
            <person name="Nusskern D.R."/>
            <person name="Pfannkoch C.M."/>
            <person name="Sitter C."/>
            <person name="Sutton G.G."/>
            <person name="Venter J.C."/>
            <person name="Wang Z."/>
            <person name="Woodage T."/>
            <person name="Zheng X.H."/>
            <person name="Zhong F."/>
        </authorList>
    </citation>
    <scope>NUCLEOTIDE SEQUENCE [LARGE SCALE GENOMIC DNA]</scope>
    <source>
        <strain>BN</strain>
        <strain evidence="2">Sprague-Dawley</strain>
    </source>
</reference>
<protein>
    <submittedName>
        <fullName evidence="1">RCG61840</fullName>
    </submittedName>
</protein>
<organism evidence="1 2">
    <name type="scientific">Rattus norvegicus</name>
    <name type="common">Rat</name>
    <dbReference type="NCBI Taxonomy" id="10116"/>
    <lineage>
        <taxon>Eukaryota</taxon>
        <taxon>Metazoa</taxon>
        <taxon>Chordata</taxon>
        <taxon>Craniata</taxon>
        <taxon>Vertebrata</taxon>
        <taxon>Euteleostomi</taxon>
        <taxon>Mammalia</taxon>
        <taxon>Eutheria</taxon>
        <taxon>Euarchontoglires</taxon>
        <taxon>Glires</taxon>
        <taxon>Rodentia</taxon>
        <taxon>Myomorpha</taxon>
        <taxon>Muroidea</taxon>
        <taxon>Muridae</taxon>
        <taxon>Murinae</taxon>
        <taxon>Rattus</taxon>
    </lineage>
</organism>